<proteinExistence type="predicted"/>
<comment type="caution">
    <text evidence="3">The sequence shown here is derived from an EMBL/GenBank/DDBJ whole genome shotgun (WGS) entry which is preliminary data.</text>
</comment>
<feature type="transmembrane region" description="Helical" evidence="2">
    <location>
        <begin position="30"/>
        <end position="52"/>
    </location>
</feature>
<keyword evidence="2" id="KW-0472">Membrane</keyword>
<name>A0ABW2IUI0_9GAMM</name>
<feature type="region of interest" description="Disordered" evidence="1">
    <location>
        <begin position="1"/>
        <end position="22"/>
    </location>
</feature>
<evidence type="ECO:0000313" key="4">
    <source>
        <dbReference type="Proteomes" id="UP001596506"/>
    </source>
</evidence>
<sequence>MTMTMANRIPQQDDADHPTPEQVRRGRRTAFLLFALGFGPMILATIMFYTGWLNPAGHTNQGTLIQPPVPVAALKLETLSGEPLASRFTAGKTDPQWLLLVAAGECDSRCEELLYLARQANIALGKNANRVSRAAVLGGISGDLAARWPTEYRLMERLVPAPGATPAWPAGVNPEQEPRIMLIDPFGNVMMHYGPENSGKDMLEDLKHLLKLSQVG</sequence>
<keyword evidence="4" id="KW-1185">Reference proteome</keyword>
<keyword evidence="2" id="KW-1133">Transmembrane helix</keyword>
<organism evidence="3 4">
    <name type="scientific">Marinobacter aromaticivorans</name>
    <dbReference type="NCBI Taxonomy" id="1494078"/>
    <lineage>
        <taxon>Bacteria</taxon>
        <taxon>Pseudomonadati</taxon>
        <taxon>Pseudomonadota</taxon>
        <taxon>Gammaproteobacteria</taxon>
        <taxon>Pseudomonadales</taxon>
        <taxon>Marinobacteraceae</taxon>
        <taxon>Marinobacter</taxon>
    </lineage>
</organism>
<dbReference type="RefSeq" id="WP_227520941.1">
    <property type="nucleotide sequence ID" value="NZ_JBHTBD010000002.1"/>
</dbReference>
<dbReference type="Proteomes" id="UP001596506">
    <property type="component" value="Unassembled WGS sequence"/>
</dbReference>
<dbReference type="EMBL" id="JBHTBD010000002">
    <property type="protein sequence ID" value="MFC7294627.1"/>
    <property type="molecule type" value="Genomic_DNA"/>
</dbReference>
<evidence type="ECO:0000313" key="3">
    <source>
        <dbReference type="EMBL" id="MFC7294627.1"/>
    </source>
</evidence>
<gene>
    <name evidence="3" type="ORF">ACFQQA_07815</name>
</gene>
<evidence type="ECO:0000256" key="1">
    <source>
        <dbReference type="SAM" id="MobiDB-lite"/>
    </source>
</evidence>
<accession>A0ABW2IUI0</accession>
<evidence type="ECO:0000256" key="2">
    <source>
        <dbReference type="SAM" id="Phobius"/>
    </source>
</evidence>
<keyword evidence="2" id="KW-0812">Transmembrane</keyword>
<reference evidence="4" key="1">
    <citation type="journal article" date="2019" name="Int. J. Syst. Evol. Microbiol.">
        <title>The Global Catalogue of Microorganisms (GCM) 10K type strain sequencing project: providing services to taxonomists for standard genome sequencing and annotation.</title>
        <authorList>
            <consortium name="The Broad Institute Genomics Platform"/>
            <consortium name="The Broad Institute Genome Sequencing Center for Infectious Disease"/>
            <person name="Wu L."/>
            <person name="Ma J."/>
        </authorList>
    </citation>
    <scope>NUCLEOTIDE SEQUENCE [LARGE SCALE GENOMIC DNA]</scope>
    <source>
        <strain evidence="4">CCUG 60559</strain>
    </source>
</reference>
<protein>
    <recommendedName>
        <fullName evidence="5">Transmembrane protein</fullName>
    </recommendedName>
</protein>
<evidence type="ECO:0008006" key="5">
    <source>
        <dbReference type="Google" id="ProtNLM"/>
    </source>
</evidence>